<dbReference type="CDD" id="cd02440">
    <property type="entry name" value="AdoMet_MTases"/>
    <property type="match status" value="1"/>
</dbReference>
<keyword evidence="5 6" id="KW-0949">S-adenosyl-L-methionine</keyword>
<dbReference type="GO" id="GO:0016279">
    <property type="term" value="F:protein-lysine N-methyltransferase activity"/>
    <property type="evidence" value="ECO:0007669"/>
    <property type="project" value="RHEA"/>
</dbReference>
<reference evidence="7 8" key="1">
    <citation type="submission" date="2016-11" db="EMBL/GenBank/DDBJ databases">
        <authorList>
            <person name="Jaros S."/>
            <person name="Januszkiewicz K."/>
            <person name="Wedrychowicz H."/>
        </authorList>
    </citation>
    <scope>NUCLEOTIDE SEQUENCE [LARGE SCALE GENOMIC DNA]</scope>
    <source>
        <strain evidence="7 8">DSM 9705</strain>
    </source>
</reference>
<dbReference type="InterPro" id="IPR050078">
    <property type="entry name" value="Ribosomal_L11_MeTrfase_PrmA"/>
</dbReference>
<dbReference type="InterPro" id="IPR029063">
    <property type="entry name" value="SAM-dependent_MTases_sf"/>
</dbReference>
<comment type="catalytic activity">
    <reaction evidence="6">
        <text>L-lysyl-[protein] + 3 S-adenosyl-L-methionine = N(6),N(6),N(6)-trimethyl-L-lysyl-[protein] + 3 S-adenosyl-L-homocysteine + 3 H(+)</text>
        <dbReference type="Rhea" id="RHEA:54192"/>
        <dbReference type="Rhea" id="RHEA-COMP:9752"/>
        <dbReference type="Rhea" id="RHEA-COMP:13826"/>
        <dbReference type="ChEBI" id="CHEBI:15378"/>
        <dbReference type="ChEBI" id="CHEBI:29969"/>
        <dbReference type="ChEBI" id="CHEBI:57856"/>
        <dbReference type="ChEBI" id="CHEBI:59789"/>
        <dbReference type="ChEBI" id="CHEBI:61961"/>
    </reaction>
</comment>
<comment type="function">
    <text evidence="6">Methylates ribosomal protein L11.</text>
</comment>
<dbReference type="Gene3D" id="3.40.50.150">
    <property type="entry name" value="Vaccinia Virus protein VP39"/>
    <property type="match status" value="1"/>
</dbReference>
<comment type="subcellular location">
    <subcellularLocation>
        <location evidence="6">Cytoplasm</location>
    </subcellularLocation>
</comment>
<sequence>MEIIRLSIETDYRLVDALSDYLVGVLGAAVECGVDEEAPVTEVHAFLQPSSATGVDGGEAERRLTLYGEELAAIFGVAPPLITRDIVADQDWATSWQEHFRPFAIVPGLVIAPTWEEYRPGDDEQVIIMDPGMAFGTGHHATTRLCLELLRQVIGTLAEPRVLDVGTGTGILAMAAVLFGAADAVALDNDPEAVRVATENVRSNALQDQIEVSSRSLIDCADRYQLVVANIVHDTLLDLAGDLARVVDDGGSLLLSGLICGAQVASLLDRFATLSFRCVGQLQDGEWCALHLVKMER</sequence>
<dbReference type="Proteomes" id="UP000184139">
    <property type="component" value="Unassembled WGS sequence"/>
</dbReference>
<evidence type="ECO:0000256" key="5">
    <source>
        <dbReference type="ARBA" id="ARBA00022691"/>
    </source>
</evidence>
<dbReference type="AlphaFoldDB" id="A0A1M5WJ92"/>
<feature type="binding site" evidence="6">
    <location>
        <position position="230"/>
    </location>
    <ligand>
        <name>S-adenosyl-L-methionine</name>
        <dbReference type="ChEBI" id="CHEBI:59789"/>
    </ligand>
</feature>
<dbReference type="EC" id="2.1.1.-" evidence="6"/>
<dbReference type="STRING" id="1121409.SAMN02745124_02329"/>
<gene>
    <name evidence="6" type="primary">prmA</name>
    <name evidence="7" type="ORF">SAMN02745124_02329</name>
</gene>
<dbReference type="GO" id="GO:0032259">
    <property type="term" value="P:methylation"/>
    <property type="evidence" value="ECO:0007669"/>
    <property type="project" value="UniProtKB-KW"/>
</dbReference>
<dbReference type="SUPFAM" id="SSF53335">
    <property type="entry name" value="S-adenosyl-L-methionine-dependent methyltransferases"/>
    <property type="match status" value="1"/>
</dbReference>
<evidence type="ECO:0000256" key="4">
    <source>
        <dbReference type="ARBA" id="ARBA00022679"/>
    </source>
</evidence>
<dbReference type="OrthoDB" id="9785995at2"/>
<dbReference type="EMBL" id="FQXS01000013">
    <property type="protein sequence ID" value="SHH87542.1"/>
    <property type="molecule type" value="Genomic_DNA"/>
</dbReference>
<keyword evidence="4 6" id="KW-0808">Transferase</keyword>
<keyword evidence="7" id="KW-0687">Ribonucleoprotein</keyword>
<dbReference type="PANTHER" id="PTHR43648:SF1">
    <property type="entry name" value="ELECTRON TRANSFER FLAVOPROTEIN BETA SUBUNIT LYSINE METHYLTRANSFERASE"/>
    <property type="match status" value="1"/>
</dbReference>
<comment type="similarity">
    <text evidence="1 6">Belongs to the methyltransferase superfamily. PrmA family.</text>
</comment>
<feature type="binding site" evidence="6">
    <location>
        <position position="166"/>
    </location>
    <ligand>
        <name>S-adenosyl-L-methionine</name>
        <dbReference type="ChEBI" id="CHEBI:59789"/>
    </ligand>
</feature>
<evidence type="ECO:0000313" key="8">
    <source>
        <dbReference type="Proteomes" id="UP000184139"/>
    </source>
</evidence>
<dbReference type="HAMAP" id="MF_00735">
    <property type="entry name" value="Methyltr_PrmA"/>
    <property type="match status" value="1"/>
</dbReference>
<organism evidence="7 8">
    <name type="scientific">Desulfofustis glycolicus DSM 9705</name>
    <dbReference type="NCBI Taxonomy" id="1121409"/>
    <lineage>
        <taxon>Bacteria</taxon>
        <taxon>Pseudomonadati</taxon>
        <taxon>Thermodesulfobacteriota</taxon>
        <taxon>Desulfobulbia</taxon>
        <taxon>Desulfobulbales</taxon>
        <taxon>Desulfocapsaceae</taxon>
        <taxon>Desulfofustis</taxon>
    </lineage>
</organism>
<proteinExistence type="inferred from homology"/>
<dbReference type="RefSeq" id="WP_073376198.1">
    <property type="nucleotide sequence ID" value="NZ_FQXS01000013.1"/>
</dbReference>
<feature type="binding site" evidence="6">
    <location>
        <position position="188"/>
    </location>
    <ligand>
        <name>S-adenosyl-L-methionine</name>
        <dbReference type="ChEBI" id="CHEBI:59789"/>
    </ligand>
</feature>
<feature type="binding site" evidence="6">
    <location>
        <position position="143"/>
    </location>
    <ligand>
        <name>S-adenosyl-L-methionine</name>
        <dbReference type="ChEBI" id="CHEBI:59789"/>
    </ligand>
</feature>
<dbReference type="Pfam" id="PF06325">
    <property type="entry name" value="PrmA"/>
    <property type="match status" value="1"/>
</dbReference>
<keyword evidence="2 6" id="KW-0963">Cytoplasm</keyword>
<evidence type="ECO:0000256" key="1">
    <source>
        <dbReference type="ARBA" id="ARBA00009741"/>
    </source>
</evidence>
<protein>
    <recommendedName>
        <fullName evidence="6">Ribosomal protein L11 methyltransferase</fullName>
        <shortName evidence="6">L11 Mtase</shortName>
        <ecNumber evidence="6">2.1.1.-</ecNumber>
    </recommendedName>
</protein>
<keyword evidence="7" id="KW-0689">Ribosomal protein</keyword>
<evidence type="ECO:0000256" key="3">
    <source>
        <dbReference type="ARBA" id="ARBA00022603"/>
    </source>
</evidence>
<accession>A0A1M5WJ92</accession>
<dbReference type="GO" id="GO:0005737">
    <property type="term" value="C:cytoplasm"/>
    <property type="evidence" value="ECO:0007669"/>
    <property type="project" value="UniProtKB-SubCell"/>
</dbReference>
<evidence type="ECO:0000313" key="7">
    <source>
        <dbReference type="EMBL" id="SHH87542.1"/>
    </source>
</evidence>
<keyword evidence="3 6" id="KW-0489">Methyltransferase</keyword>
<evidence type="ECO:0000256" key="6">
    <source>
        <dbReference type="HAMAP-Rule" id="MF_00735"/>
    </source>
</evidence>
<dbReference type="InterPro" id="IPR004498">
    <property type="entry name" value="Ribosomal_PrmA_MeTrfase"/>
</dbReference>
<keyword evidence="8" id="KW-1185">Reference proteome</keyword>
<evidence type="ECO:0000256" key="2">
    <source>
        <dbReference type="ARBA" id="ARBA00022490"/>
    </source>
</evidence>
<dbReference type="PANTHER" id="PTHR43648">
    <property type="entry name" value="ELECTRON TRANSFER FLAVOPROTEIN BETA SUBUNIT LYSINE METHYLTRANSFERASE"/>
    <property type="match status" value="1"/>
</dbReference>
<name>A0A1M5WJ92_9BACT</name>
<dbReference type="GO" id="GO:0005840">
    <property type="term" value="C:ribosome"/>
    <property type="evidence" value="ECO:0007669"/>
    <property type="project" value="UniProtKB-KW"/>
</dbReference>